<feature type="chain" id="PRO_5040800661" description="SlyB protein" evidence="2">
    <location>
        <begin position="20"/>
        <end position="154"/>
    </location>
</feature>
<dbReference type="RefSeq" id="WP_266269993.1">
    <property type="nucleotide sequence ID" value="NZ_JAPJUH010000004.1"/>
</dbReference>
<accession>A0A9X3I9L0</accession>
<dbReference type="Proteomes" id="UP001142592">
    <property type="component" value="Unassembled WGS sequence"/>
</dbReference>
<evidence type="ECO:0000313" key="4">
    <source>
        <dbReference type="Proteomes" id="UP001142592"/>
    </source>
</evidence>
<feature type="signal peptide" evidence="2">
    <location>
        <begin position="1"/>
        <end position="19"/>
    </location>
</feature>
<comment type="caution">
    <text evidence="3">The sequence shown here is derived from an EMBL/GenBank/DDBJ whole genome shotgun (WGS) entry which is preliminary data.</text>
</comment>
<feature type="coiled-coil region" evidence="1">
    <location>
        <begin position="104"/>
        <end position="141"/>
    </location>
</feature>
<feature type="coiled-coil region" evidence="1">
    <location>
        <begin position="31"/>
        <end position="72"/>
    </location>
</feature>
<sequence length="154" mass="17236">MKKLIFACVLIAGSISAMAQTYSPKVSKDSLSTLSEKVDVLKQHMKVLELKIKEAEEETNVEKLRLKLLEIKGNAKESADKASRNVDKTDAGSSVDLKNMAKLSKKAKSDADESQKALSRYNKQISKVEDIRTQIQGAERKLGYKKPQLVYDYK</sequence>
<gene>
    <name evidence="3" type="ORF">OQZ29_14405</name>
</gene>
<evidence type="ECO:0000256" key="2">
    <source>
        <dbReference type="SAM" id="SignalP"/>
    </source>
</evidence>
<keyword evidence="1" id="KW-0175">Coiled coil</keyword>
<reference evidence="3" key="1">
    <citation type="submission" date="2022-11" db="EMBL/GenBank/DDBJ databases">
        <authorList>
            <person name="Graham C."/>
            <person name="Newman J.D."/>
        </authorList>
    </citation>
    <scope>NUCLEOTIDE SEQUENCE</scope>
    <source>
        <strain evidence="3">DSM 19486</strain>
    </source>
</reference>
<dbReference type="AlphaFoldDB" id="A0A9X3I9L0"/>
<evidence type="ECO:0000256" key="1">
    <source>
        <dbReference type="SAM" id="Coils"/>
    </source>
</evidence>
<keyword evidence="4" id="KW-1185">Reference proteome</keyword>
<protein>
    <recommendedName>
        <fullName evidence="5">SlyB protein</fullName>
    </recommendedName>
</protein>
<evidence type="ECO:0008006" key="5">
    <source>
        <dbReference type="Google" id="ProtNLM"/>
    </source>
</evidence>
<keyword evidence="2" id="KW-0732">Signal</keyword>
<name>A0A9X3I9L0_9SPHI</name>
<dbReference type="EMBL" id="JAPJUH010000004">
    <property type="protein sequence ID" value="MCX3265946.1"/>
    <property type="molecule type" value="Genomic_DNA"/>
</dbReference>
<organism evidence="3 4">
    <name type="scientific">Pedobacter agri</name>
    <dbReference type="NCBI Taxonomy" id="454586"/>
    <lineage>
        <taxon>Bacteria</taxon>
        <taxon>Pseudomonadati</taxon>
        <taxon>Bacteroidota</taxon>
        <taxon>Sphingobacteriia</taxon>
        <taxon>Sphingobacteriales</taxon>
        <taxon>Sphingobacteriaceae</taxon>
        <taxon>Pedobacter</taxon>
    </lineage>
</organism>
<proteinExistence type="predicted"/>
<evidence type="ECO:0000313" key="3">
    <source>
        <dbReference type="EMBL" id="MCX3265946.1"/>
    </source>
</evidence>